<evidence type="ECO:0000259" key="9">
    <source>
        <dbReference type="Pfam" id="PF00814"/>
    </source>
</evidence>
<keyword evidence="3" id="KW-0808">Transferase</keyword>
<dbReference type="EMBL" id="CAFBON010000006">
    <property type="protein sequence ID" value="CAB4974029.1"/>
    <property type="molecule type" value="Genomic_DNA"/>
</dbReference>
<evidence type="ECO:0000256" key="2">
    <source>
        <dbReference type="ARBA" id="ARBA00022490"/>
    </source>
</evidence>
<dbReference type="PANTHER" id="PTHR11735">
    <property type="entry name" value="TRNA N6-ADENOSINE THREONYLCARBAMOYLTRANSFERASE"/>
    <property type="match status" value="1"/>
</dbReference>
<protein>
    <recommendedName>
        <fullName evidence="1">N(6)-L-threonylcarbamoyladenine synthase</fullName>
        <ecNumber evidence="1">2.3.1.234</ecNumber>
    </recommendedName>
</protein>
<dbReference type="SUPFAM" id="SSF53067">
    <property type="entry name" value="Actin-like ATPase domain"/>
    <property type="match status" value="2"/>
</dbReference>
<evidence type="ECO:0000256" key="4">
    <source>
        <dbReference type="ARBA" id="ARBA00022694"/>
    </source>
</evidence>
<evidence type="ECO:0000256" key="1">
    <source>
        <dbReference type="ARBA" id="ARBA00012156"/>
    </source>
</evidence>
<keyword evidence="5" id="KW-0479">Metal-binding</keyword>
<dbReference type="Gene3D" id="3.30.420.40">
    <property type="match status" value="2"/>
</dbReference>
<dbReference type="InterPro" id="IPR000905">
    <property type="entry name" value="Gcp-like_dom"/>
</dbReference>
<dbReference type="InterPro" id="IPR022450">
    <property type="entry name" value="TsaD"/>
</dbReference>
<dbReference type="InterPro" id="IPR043129">
    <property type="entry name" value="ATPase_NBD"/>
</dbReference>
<evidence type="ECO:0000313" key="10">
    <source>
        <dbReference type="EMBL" id="CAB4794639.1"/>
    </source>
</evidence>
<dbReference type="GO" id="GO:0061711">
    <property type="term" value="F:tRNA N(6)-L-threonylcarbamoyladenine synthase activity"/>
    <property type="evidence" value="ECO:0007669"/>
    <property type="project" value="UniProtKB-EC"/>
</dbReference>
<dbReference type="GO" id="GO:0046872">
    <property type="term" value="F:metal ion binding"/>
    <property type="evidence" value="ECO:0007669"/>
    <property type="project" value="UniProtKB-KW"/>
</dbReference>
<dbReference type="PRINTS" id="PR00789">
    <property type="entry name" value="OSIALOPTASE"/>
</dbReference>
<dbReference type="EC" id="2.3.1.234" evidence="1"/>
<evidence type="ECO:0000313" key="11">
    <source>
        <dbReference type="EMBL" id="CAB4974029.1"/>
    </source>
</evidence>
<sequence>MARATPNACAAWRPGLPAEPLRVDASTVVLAIETSCDETAAALVMGGHDVLSSVVSTQIDLHAQYGGVVPEIASRAHLEHLNPVIARAIVEAGIDESRIDVVAATVGPGLIGALLVGVSAAKSLALTWGKPFVGVNHMEAHLYAAFLEDPTLEFPLVVLLVSGGHTMLIEMQDHGRYRLLGQTIDDAAGEAFDKVARFLGLGYPGGPAIDSLARIGNPKAIAFPRGMMNEGFDFSFSGLKTSVMNYVRKHPDVDTADVAASFQAAVVDVLISKARRAATQVGATALALGGGVAANSQLRSEFMAACEQDGIRGFLPSRAMCTDNAAMIASVAWHRLGSDGPTSLEVGADPTLRLSLIA</sequence>
<reference evidence="11" key="1">
    <citation type="submission" date="2020-05" db="EMBL/GenBank/DDBJ databases">
        <authorList>
            <person name="Chiriac C."/>
            <person name="Salcher M."/>
            <person name="Ghai R."/>
            <person name="Kavagutti S V."/>
        </authorList>
    </citation>
    <scope>NUCLEOTIDE SEQUENCE</scope>
</reference>
<dbReference type="HAMAP" id="MF_01445">
    <property type="entry name" value="TsaD"/>
    <property type="match status" value="1"/>
</dbReference>
<comment type="catalytic activity">
    <reaction evidence="8">
        <text>L-threonylcarbamoyladenylate + adenosine(37) in tRNA = N(6)-L-threonylcarbamoyladenosine(37) in tRNA + AMP + H(+)</text>
        <dbReference type="Rhea" id="RHEA:37059"/>
        <dbReference type="Rhea" id="RHEA-COMP:10162"/>
        <dbReference type="Rhea" id="RHEA-COMP:10163"/>
        <dbReference type="ChEBI" id="CHEBI:15378"/>
        <dbReference type="ChEBI" id="CHEBI:73682"/>
        <dbReference type="ChEBI" id="CHEBI:74411"/>
        <dbReference type="ChEBI" id="CHEBI:74418"/>
        <dbReference type="ChEBI" id="CHEBI:456215"/>
        <dbReference type="EC" id="2.3.1.234"/>
    </reaction>
</comment>
<evidence type="ECO:0000256" key="5">
    <source>
        <dbReference type="ARBA" id="ARBA00022723"/>
    </source>
</evidence>
<dbReference type="PROSITE" id="PS01016">
    <property type="entry name" value="GLYCOPROTEASE"/>
    <property type="match status" value="1"/>
</dbReference>
<proteinExistence type="inferred from homology"/>
<keyword evidence="6" id="KW-0408">Iron</keyword>
<dbReference type="GO" id="GO:0002949">
    <property type="term" value="P:tRNA threonylcarbamoyladenosine modification"/>
    <property type="evidence" value="ECO:0007669"/>
    <property type="project" value="InterPro"/>
</dbReference>
<evidence type="ECO:0000256" key="7">
    <source>
        <dbReference type="ARBA" id="ARBA00023315"/>
    </source>
</evidence>
<evidence type="ECO:0000256" key="3">
    <source>
        <dbReference type="ARBA" id="ARBA00022679"/>
    </source>
</evidence>
<dbReference type="EMBL" id="CAFAAJ010000024">
    <property type="protein sequence ID" value="CAB4794639.1"/>
    <property type="molecule type" value="Genomic_DNA"/>
</dbReference>
<dbReference type="NCBIfam" id="TIGR00329">
    <property type="entry name" value="gcp_kae1"/>
    <property type="match status" value="1"/>
</dbReference>
<keyword evidence="4" id="KW-0819">tRNA processing</keyword>
<dbReference type="AlphaFoldDB" id="A0A6J7M683"/>
<evidence type="ECO:0000256" key="8">
    <source>
        <dbReference type="ARBA" id="ARBA00048117"/>
    </source>
</evidence>
<gene>
    <name evidence="10" type="ORF">UFOPK3001_00543</name>
    <name evidence="11" type="ORF">UFOPK3954_00118</name>
</gene>
<dbReference type="FunFam" id="3.30.420.40:FF:000040">
    <property type="entry name" value="tRNA N6-adenosine threonylcarbamoyltransferase"/>
    <property type="match status" value="1"/>
</dbReference>
<dbReference type="PANTHER" id="PTHR11735:SF6">
    <property type="entry name" value="TRNA N6-ADENOSINE THREONYLCARBAMOYLTRANSFERASE, MITOCHONDRIAL"/>
    <property type="match status" value="1"/>
</dbReference>
<dbReference type="CDD" id="cd24133">
    <property type="entry name" value="ASKHA_NBD_TsaD_bac"/>
    <property type="match status" value="1"/>
</dbReference>
<keyword evidence="2" id="KW-0963">Cytoplasm</keyword>
<accession>A0A6J7M683</accession>
<dbReference type="InterPro" id="IPR017861">
    <property type="entry name" value="KAE1/TsaD"/>
</dbReference>
<dbReference type="InterPro" id="IPR017860">
    <property type="entry name" value="Peptidase_M22_CS"/>
</dbReference>
<evidence type="ECO:0000256" key="6">
    <source>
        <dbReference type="ARBA" id="ARBA00023004"/>
    </source>
</evidence>
<name>A0A6J7M683_9ZZZZ</name>
<feature type="domain" description="Gcp-like" evidence="9">
    <location>
        <begin position="50"/>
        <end position="329"/>
    </location>
</feature>
<dbReference type="NCBIfam" id="TIGR03723">
    <property type="entry name" value="T6A_TsaD_YgjD"/>
    <property type="match status" value="1"/>
</dbReference>
<keyword evidence="7" id="KW-0012">Acyltransferase</keyword>
<dbReference type="Pfam" id="PF00814">
    <property type="entry name" value="TsaD"/>
    <property type="match status" value="1"/>
</dbReference>
<organism evidence="11">
    <name type="scientific">freshwater metagenome</name>
    <dbReference type="NCBI Taxonomy" id="449393"/>
    <lineage>
        <taxon>unclassified sequences</taxon>
        <taxon>metagenomes</taxon>
        <taxon>ecological metagenomes</taxon>
    </lineage>
</organism>